<dbReference type="InterPro" id="IPR041347">
    <property type="entry name" value="MftR_C"/>
</dbReference>
<accession>A0ABN2G014</accession>
<dbReference type="PRINTS" id="PR00455">
    <property type="entry name" value="HTHTETR"/>
</dbReference>
<keyword evidence="7" id="KW-1185">Reference proteome</keyword>
<dbReference type="PROSITE" id="PS01081">
    <property type="entry name" value="HTH_TETR_1"/>
    <property type="match status" value="1"/>
</dbReference>
<feature type="domain" description="HTH tetR-type" evidence="5">
    <location>
        <begin position="7"/>
        <end position="67"/>
    </location>
</feature>
<evidence type="ECO:0000256" key="4">
    <source>
        <dbReference type="PROSITE-ProRule" id="PRU00335"/>
    </source>
</evidence>
<evidence type="ECO:0000259" key="5">
    <source>
        <dbReference type="PROSITE" id="PS50977"/>
    </source>
</evidence>
<keyword evidence="3" id="KW-0804">Transcription</keyword>
<evidence type="ECO:0000256" key="3">
    <source>
        <dbReference type="ARBA" id="ARBA00023163"/>
    </source>
</evidence>
<dbReference type="InterPro" id="IPR001647">
    <property type="entry name" value="HTH_TetR"/>
</dbReference>
<evidence type="ECO:0000313" key="7">
    <source>
        <dbReference type="Proteomes" id="UP001500618"/>
    </source>
</evidence>
<dbReference type="PROSITE" id="PS50977">
    <property type="entry name" value="HTH_TETR_2"/>
    <property type="match status" value="1"/>
</dbReference>
<dbReference type="EMBL" id="BAAANY010000003">
    <property type="protein sequence ID" value="GAA1662897.1"/>
    <property type="molecule type" value="Genomic_DNA"/>
</dbReference>
<feature type="DNA-binding region" description="H-T-H motif" evidence="4">
    <location>
        <begin position="30"/>
        <end position="49"/>
    </location>
</feature>
<sequence length="191" mass="21166">MAERKRQLVRDELSEAALQAFAFGGFQETTIDQIAAAAGVSRRTFFRYFKTKEDVIIEFLSEVGQLVPDALRARPANEAPPVALREAFMAMVEVYAEHPEKAIRLAKLILETPALRARYLDRQFEWQQELTTVFASRAGVDGDADLGPDVTVAVGVAAFNTALLRWVRSDGSEELSDLLERALTLAAPAIR</sequence>
<keyword evidence="1" id="KW-0805">Transcription regulation</keyword>
<name>A0ABN2G014_9ACTN</name>
<protein>
    <submittedName>
        <fullName evidence="6">TetR family transcriptional regulator</fullName>
    </submittedName>
</protein>
<reference evidence="6 7" key="1">
    <citation type="journal article" date="2019" name="Int. J. Syst. Evol. Microbiol.">
        <title>The Global Catalogue of Microorganisms (GCM) 10K type strain sequencing project: providing services to taxonomists for standard genome sequencing and annotation.</title>
        <authorList>
            <consortium name="The Broad Institute Genomics Platform"/>
            <consortium name="The Broad Institute Genome Sequencing Center for Infectious Disease"/>
            <person name="Wu L."/>
            <person name="Ma J."/>
        </authorList>
    </citation>
    <scope>NUCLEOTIDE SEQUENCE [LARGE SCALE GENOMIC DNA]</scope>
    <source>
        <strain evidence="6 7">JCM 14718</strain>
    </source>
</reference>
<dbReference type="Proteomes" id="UP001500618">
    <property type="component" value="Unassembled WGS sequence"/>
</dbReference>
<evidence type="ECO:0000256" key="1">
    <source>
        <dbReference type="ARBA" id="ARBA00023015"/>
    </source>
</evidence>
<dbReference type="PANTHER" id="PTHR30055">
    <property type="entry name" value="HTH-TYPE TRANSCRIPTIONAL REGULATOR RUTR"/>
    <property type="match status" value="1"/>
</dbReference>
<evidence type="ECO:0000313" key="6">
    <source>
        <dbReference type="EMBL" id="GAA1662897.1"/>
    </source>
</evidence>
<dbReference type="Gene3D" id="1.10.10.60">
    <property type="entry name" value="Homeodomain-like"/>
    <property type="match status" value="1"/>
</dbReference>
<dbReference type="Pfam" id="PF00440">
    <property type="entry name" value="TetR_N"/>
    <property type="match status" value="1"/>
</dbReference>
<organism evidence="6 7">
    <name type="scientific">Fodinicola feengrottensis</name>
    <dbReference type="NCBI Taxonomy" id="435914"/>
    <lineage>
        <taxon>Bacteria</taxon>
        <taxon>Bacillati</taxon>
        <taxon>Actinomycetota</taxon>
        <taxon>Actinomycetes</taxon>
        <taxon>Mycobacteriales</taxon>
        <taxon>Fodinicola</taxon>
    </lineage>
</organism>
<dbReference type="Pfam" id="PF17754">
    <property type="entry name" value="TetR_C_14"/>
    <property type="match status" value="1"/>
</dbReference>
<dbReference type="SUPFAM" id="SSF46689">
    <property type="entry name" value="Homeodomain-like"/>
    <property type="match status" value="1"/>
</dbReference>
<evidence type="ECO:0000256" key="2">
    <source>
        <dbReference type="ARBA" id="ARBA00023125"/>
    </source>
</evidence>
<dbReference type="PANTHER" id="PTHR30055:SF238">
    <property type="entry name" value="MYCOFACTOCIN BIOSYNTHESIS TRANSCRIPTIONAL REGULATOR MFTR-RELATED"/>
    <property type="match status" value="1"/>
</dbReference>
<gene>
    <name evidence="6" type="ORF">GCM10009765_10470</name>
</gene>
<dbReference type="InterPro" id="IPR009057">
    <property type="entry name" value="Homeodomain-like_sf"/>
</dbReference>
<dbReference type="InterPro" id="IPR023772">
    <property type="entry name" value="DNA-bd_HTH_TetR-type_CS"/>
</dbReference>
<dbReference type="InterPro" id="IPR050109">
    <property type="entry name" value="HTH-type_TetR-like_transc_reg"/>
</dbReference>
<proteinExistence type="predicted"/>
<dbReference type="Gene3D" id="1.10.357.10">
    <property type="entry name" value="Tetracycline Repressor, domain 2"/>
    <property type="match status" value="1"/>
</dbReference>
<keyword evidence="2 4" id="KW-0238">DNA-binding</keyword>
<comment type="caution">
    <text evidence="6">The sequence shown here is derived from an EMBL/GenBank/DDBJ whole genome shotgun (WGS) entry which is preliminary data.</text>
</comment>